<dbReference type="EMBL" id="GBRH01199365">
    <property type="protein sequence ID" value="JAD98530.1"/>
    <property type="molecule type" value="Transcribed_RNA"/>
</dbReference>
<organism evidence="1">
    <name type="scientific">Arundo donax</name>
    <name type="common">Giant reed</name>
    <name type="synonym">Donax arundinaceus</name>
    <dbReference type="NCBI Taxonomy" id="35708"/>
    <lineage>
        <taxon>Eukaryota</taxon>
        <taxon>Viridiplantae</taxon>
        <taxon>Streptophyta</taxon>
        <taxon>Embryophyta</taxon>
        <taxon>Tracheophyta</taxon>
        <taxon>Spermatophyta</taxon>
        <taxon>Magnoliopsida</taxon>
        <taxon>Liliopsida</taxon>
        <taxon>Poales</taxon>
        <taxon>Poaceae</taxon>
        <taxon>PACMAD clade</taxon>
        <taxon>Arundinoideae</taxon>
        <taxon>Arundineae</taxon>
        <taxon>Arundo</taxon>
    </lineage>
</organism>
<reference evidence="1" key="2">
    <citation type="journal article" date="2015" name="Data Brief">
        <title>Shoot transcriptome of the giant reed, Arundo donax.</title>
        <authorList>
            <person name="Barrero R.A."/>
            <person name="Guerrero F.D."/>
            <person name="Moolhuijzen P."/>
            <person name="Goolsby J.A."/>
            <person name="Tidwell J."/>
            <person name="Bellgard S.E."/>
            <person name="Bellgard M.I."/>
        </authorList>
    </citation>
    <scope>NUCLEOTIDE SEQUENCE</scope>
    <source>
        <tissue evidence="1">Shoot tissue taken approximately 20 cm above the soil surface</tissue>
    </source>
</reference>
<protein>
    <submittedName>
        <fullName evidence="1">Uncharacterized protein</fullName>
    </submittedName>
</protein>
<sequence length="10" mass="1185">MHANDWDLPS</sequence>
<reference evidence="1" key="1">
    <citation type="submission" date="2014-09" db="EMBL/GenBank/DDBJ databases">
        <authorList>
            <person name="Magalhaes I.L.F."/>
            <person name="Oliveira U."/>
            <person name="Santos F.R."/>
            <person name="Vidigal T.H.D.A."/>
            <person name="Brescovit A.D."/>
            <person name="Santos A.J."/>
        </authorList>
    </citation>
    <scope>NUCLEOTIDE SEQUENCE</scope>
    <source>
        <tissue evidence="1">Shoot tissue taken approximately 20 cm above the soil surface</tissue>
    </source>
</reference>
<evidence type="ECO:0000313" key="1">
    <source>
        <dbReference type="EMBL" id="JAD98530.1"/>
    </source>
</evidence>
<name>A0A0A9EL00_ARUDO</name>
<accession>A0A0A9EL00</accession>
<proteinExistence type="predicted"/>